<gene>
    <name evidence="1" type="ORF">SAMN04488005_2497</name>
</gene>
<organism evidence="1 2">
    <name type="scientific">Yoonia tamlensis</name>
    <dbReference type="NCBI Taxonomy" id="390270"/>
    <lineage>
        <taxon>Bacteria</taxon>
        <taxon>Pseudomonadati</taxon>
        <taxon>Pseudomonadota</taxon>
        <taxon>Alphaproteobacteria</taxon>
        <taxon>Rhodobacterales</taxon>
        <taxon>Paracoccaceae</taxon>
        <taxon>Yoonia</taxon>
    </lineage>
</organism>
<evidence type="ECO:0000313" key="2">
    <source>
        <dbReference type="Proteomes" id="UP000199478"/>
    </source>
</evidence>
<dbReference type="STRING" id="390270.SAMN04488005_2497"/>
<accession>A0A1I6HBV6</accession>
<sequence length="135" mass="15149">MNEILVPLAAADLIDRIVVLQLRLETAAHDSDYGVTVRQKALLDRLAERILPQDVELQRLWGRLYAARCDLYVLEQDLRACDERGEFGVPFVALTRALLAARDTLDTVRSEIDAQLGAPLLVNDQLARAQEVLDQ</sequence>
<keyword evidence="2" id="KW-1185">Reference proteome</keyword>
<reference evidence="2" key="1">
    <citation type="submission" date="2016-10" db="EMBL/GenBank/DDBJ databases">
        <authorList>
            <person name="Varghese N."/>
            <person name="Submissions S."/>
        </authorList>
    </citation>
    <scope>NUCLEOTIDE SEQUENCE [LARGE SCALE GENOMIC DNA]</scope>
    <source>
        <strain evidence="2">DSM 26879</strain>
    </source>
</reference>
<dbReference type="EMBL" id="FOYP01000002">
    <property type="protein sequence ID" value="SFR52006.1"/>
    <property type="molecule type" value="Genomic_DNA"/>
</dbReference>
<protein>
    <submittedName>
        <fullName evidence="1">Uncharacterized protein</fullName>
    </submittedName>
</protein>
<dbReference type="OrthoDB" id="9155693at2"/>
<evidence type="ECO:0000313" key="1">
    <source>
        <dbReference type="EMBL" id="SFR52006.1"/>
    </source>
</evidence>
<dbReference type="RefSeq" id="WP_090200768.1">
    <property type="nucleotide sequence ID" value="NZ_FOYP01000002.1"/>
</dbReference>
<proteinExistence type="predicted"/>
<dbReference type="AlphaFoldDB" id="A0A1I6HBV6"/>
<name>A0A1I6HBV6_9RHOB</name>
<dbReference type="Proteomes" id="UP000199478">
    <property type="component" value="Unassembled WGS sequence"/>
</dbReference>